<gene>
    <name evidence="2" type="ORF">A7456_10730</name>
</gene>
<evidence type="ECO:0000313" key="2">
    <source>
        <dbReference type="EMBL" id="OBX83882.1"/>
    </source>
</evidence>
<name>A0A1B8QKB2_MORNO</name>
<evidence type="ECO:0000259" key="1">
    <source>
        <dbReference type="Pfam" id="PF09994"/>
    </source>
</evidence>
<dbReference type="InterPro" id="IPR018712">
    <property type="entry name" value="Tle1-like_cat"/>
</dbReference>
<dbReference type="Proteomes" id="UP000092575">
    <property type="component" value="Unassembled WGS sequence"/>
</dbReference>
<organism evidence="2 3">
    <name type="scientific">Moraxella nonliquefaciens</name>
    <dbReference type="NCBI Taxonomy" id="478"/>
    <lineage>
        <taxon>Bacteria</taxon>
        <taxon>Pseudomonadati</taxon>
        <taxon>Pseudomonadota</taxon>
        <taxon>Gammaproteobacteria</taxon>
        <taxon>Moraxellales</taxon>
        <taxon>Moraxellaceae</taxon>
        <taxon>Moraxella</taxon>
    </lineage>
</organism>
<comment type="caution">
    <text evidence="2">The sequence shown here is derived from an EMBL/GenBank/DDBJ whole genome shotgun (WGS) entry which is preliminary data.</text>
</comment>
<sequence>MQNIRAFGMNLDVSNSDFQTIVHAVATNENRAEFARRSIYISQTEANSKNDKTINDKYRLEKGFLGAHSDIGGGYESGDLSNVALMWMIKQAQEKGNIKFKDYSQYKQINNPIVHDSSFTLPFSLGGEFRWATDSSKDYDKTKIFNNFKHLELNWNDTKAFENPNNKKLDKLQNATEIIAKNKQKGFFKKRACALCWQFG</sequence>
<reference evidence="2 3" key="1">
    <citation type="submission" date="2016-05" db="EMBL/GenBank/DDBJ databases">
        <title>Draft genome sequence of Moraxella nonliquefaciens CCUG 348T.</title>
        <authorList>
            <person name="Salva-Serra F."/>
            <person name="Engstrom-Jakobsson H."/>
            <person name="Thorell K."/>
            <person name="Gonzales-Siles L."/>
            <person name="Karlsson R."/>
            <person name="Boulund F."/>
            <person name="Engstrand L."/>
            <person name="Kristiansson E."/>
            <person name="Moore E."/>
        </authorList>
    </citation>
    <scope>NUCLEOTIDE SEQUENCE [LARGE SCALE GENOMIC DNA]</scope>
    <source>
        <strain evidence="2 3">CCUG 348</strain>
    </source>
</reference>
<accession>A0A1B8QKB2</accession>
<proteinExistence type="predicted"/>
<dbReference type="Pfam" id="PF09994">
    <property type="entry name" value="T6SS_Tle1-like_cat"/>
    <property type="match status" value="1"/>
</dbReference>
<feature type="domain" description="T6SS Phospholipase effector Tle1-like catalytic" evidence="1">
    <location>
        <begin position="14"/>
        <end position="91"/>
    </location>
</feature>
<dbReference type="EMBL" id="LXTW01000024">
    <property type="protein sequence ID" value="OBX83882.1"/>
    <property type="molecule type" value="Genomic_DNA"/>
</dbReference>
<dbReference type="PANTHER" id="PTHR33840">
    <property type="match status" value="1"/>
</dbReference>
<protein>
    <recommendedName>
        <fullName evidence="1">T6SS Phospholipase effector Tle1-like catalytic domain-containing protein</fullName>
    </recommendedName>
</protein>
<dbReference type="AlphaFoldDB" id="A0A1B8QKB2"/>
<dbReference type="STRING" id="478.A7456_10730"/>
<dbReference type="PANTHER" id="PTHR33840:SF1">
    <property type="entry name" value="TLE1 PHOSPHOLIPASE DOMAIN-CONTAINING PROTEIN"/>
    <property type="match status" value="1"/>
</dbReference>
<evidence type="ECO:0000313" key="3">
    <source>
        <dbReference type="Proteomes" id="UP000092575"/>
    </source>
</evidence>